<evidence type="ECO:0000256" key="2">
    <source>
        <dbReference type="ARBA" id="ARBA00022574"/>
    </source>
</evidence>
<dbReference type="PANTHER" id="PTHR14588:SF2">
    <property type="entry name" value="DDB1- AND CUL4-ASSOCIATED FACTOR 10"/>
    <property type="match status" value="1"/>
</dbReference>
<dbReference type="FunCoup" id="A0A7F5RF18">
    <property type="interactions" value="533"/>
</dbReference>
<dbReference type="KEGG" id="apln:108737695"/>
<dbReference type="InterPro" id="IPR015943">
    <property type="entry name" value="WD40/YVTN_repeat-like_dom_sf"/>
</dbReference>
<sequence length="512" mass="58942">MSRKAKRISYNLNNYNLIRSRELGLKPKLGHGADISKKLYSNLDVCRPKVPVEKTKCEQGGIFNLEFSFDGRMLVSACKERSVLIFDAANQKMIKKINEAHCNCVNCVRFLNDYTFATCSDDNTIKVWDTRMLNCATRTLQGHSNWVKNIEYSEKENVMVTSAFDGSIYAWDLNSPTENNVLYDKVFVMNGLMRTKLTPDGTKMVICTTSGYIIIIHDLNLRTLSHDMKTFRPNLYRLMQLSEQTFPAATMFNYLFYHSRKSNRLEFIDDFPNDVEVISSLQIHPMGWNALSRSINGSENEEWTSVHDIQSRDASDYEDAYLYVLDSALPDINAEESPPEDVENARPTDIWMGFITNEQLSAQRSQRNQSNQENLHSSMGIIHSGLVGRDNYTRYFRKRPEDRFRIVKNLPRLTHFIKEQSVGKGYIKELCYSSDGRIICSPYGKGVRLLAFDEQLQEVSYCVPEKPRELFTVAEINDYHPDVVVCCKFSPKHYQLVSGCLGGEIVWYHPIL</sequence>
<dbReference type="RefSeq" id="XP_025834505.1">
    <property type="nucleotide sequence ID" value="XM_025978720.1"/>
</dbReference>
<organism evidence="5 6">
    <name type="scientific">Agrilus planipennis</name>
    <name type="common">Emerald ash borer</name>
    <name type="synonym">Agrilus marcopoli</name>
    <dbReference type="NCBI Taxonomy" id="224129"/>
    <lineage>
        <taxon>Eukaryota</taxon>
        <taxon>Metazoa</taxon>
        <taxon>Ecdysozoa</taxon>
        <taxon>Arthropoda</taxon>
        <taxon>Hexapoda</taxon>
        <taxon>Insecta</taxon>
        <taxon>Pterygota</taxon>
        <taxon>Neoptera</taxon>
        <taxon>Endopterygota</taxon>
        <taxon>Coleoptera</taxon>
        <taxon>Polyphaga</taxon>
        <taxon>Elateriformia</taxon>
        <taxon>Buprestoidea</taxon>
        <taxon>Buprestidae</taxon>
        <taxon>Agrilinae</taxon>
        <taxon>Agrilus</taxon>
    </lineage>
</organism>
<gene>
    <name evidence="6" type="primary">LOC108737695</name>
</gene>
<keyword evidence="5" id="KW-1185">Reference proteome</keyword>
<dbReference type="Gene3D" id="2.130.10.10">
    <property type="entry name" value="YVTN repeat-like/Quinoprotein amine dehydrogenase"/>
    <property type="match status" value="1"/>
</dbReference>
<accession>A0A7F5RF18</accession>
<proteinExistence type="inferred from homology"/>
<dbReference type="InterPro" id="IPR039085">
    <property type="entry name" value="DCA10"/>
</dbReference>
<dbReference type="InterPro" id="IPR019775">
    <property type="entry name" value="WD40_repeat_CS"/>
</dbReference>
<dbReference type="PROSITE" id="PS50082">
    <property type="entry name" value="WD_REPEATS_2"/>
    <property type="match status" value="2"/>
</dbReference>
<dbReference type="OrthoDB" id="20669at2759"/>
<dbReference type="Pfam" id="PF00400">
    <property type="entry name" value="WD40"/>
    <property type="match status" value="3"/>
</dbReference>
<evidence type="ECO:0000256" key="3">
    <source>
        <dbReference type="ARBA" id="ARBA00022737"/>
    </source>
</evidence>
<name>A0A7F5RF18_AGRPL</name>
<evidence type="ECO:0000313" key="5">
    <source>
        <dbReference type="Proteomes" id="UP000192223"/>
    </source>
</evidence>
<evidence type="ECO:0000313" key="6">
    <source>
        <dbReference type="RefSeq" id="XP_025834505.1"/>
    </source>
</evidence>
<dbReference type="PROSITE" id="PS50294">
    <property type="entry name" value="WD_REPEATS_REGION"/>
    <property type="match status" value="1"/>
</dbReference>
<dbReference type="AlphaFoldDB" id="A0A7F5RF18"/>
<dbReference type="GO" id="GO:0080008">
    <property type="term" value="C:Cul4-RING E3 ubiquitin ligase complex"/>
    <property type="evidence" value="ECO:0007669"/>
    <property type="project" value="TreeGrafter"/>
</dbReference>
<keyword evidence="2 4" id="KW-0853">WD repeat</keyword>
<dbReference type="InterPro" id="IPR001680">
    <property type="entry name" value="WD40_rpt"/>
</dbReference>
<feature type="repeat" description="WD" evidence="4">
    <location>
        <begin position="98"/>
        <end position="131"/>
    </location>
</feature>
<evidence type="ECO:0000256" key="1">
    <source>
        <dbReference type="ARBA" id="ARBA00005903"/>
    </source>
</evidence>
<keyword evidence="3" id="KW-0677">Repeat</keyword>
<dbReference type="Proteomes" id="UP000192223">
    <property type="component" value="Unplaced"/>
</dbReference>
<protein>
    <submittedName>
        <fullName evidence="6">DDB1- and CUL4-associated factor 10</fullName>
    </submittedName>
</protein>
<dbReference type="PANTHER" id="PTHR14588">
    <property type="entry name" value="DDB1- AND CUL4-ASSOCIATED FACTOR 10"/>
    <property type="match status" value="1"/>
</dbReference>
<dbReference type="PROSITE" id="PS00678">
    <property type="entry name" value="WD_REPEATS_1"/>
    <property type="match status" value="1"/>
</dbReference>
<dbReference type="InterPro" id="IPR036322">
    <property type="entry name" value="WD40_repeat_dom_sf"/>
</dbReference>
<dbReference type="SUPFAM" id="SSF50978">
    <property type="entry name" value="WD40 repeat-like"/>
    <property type="match status" value="1"/>
</dbReference>
<dbReference type="InParanoid" id="A0A7F5RF18"/>
<reference evidence="6" key="1">
    <citation type="submission" date="2025-08" db="UniProtKB">
        <authorList>
            <consortium name="RefSeq"/>
        </authorList>
    </citation>
    <scope>IDENTIFICATION</scope>
    <source>
        <tissue evidence="6">Entire body</tissue>
    </source>
</reference>
<dbReference type="SMART" id="SM00320">
    <property type="entry name" value="WD40"/>
    <property type="match status" value="4"/>
</dbReference>
<evidence type="ECO:0000256" key="4">
    <source>
        <dbReference type="PROSITE-ProRule" id="PRU00221"/>
    </source>
</evidence>
<comment type="similarity">
    <text evidence="1">Belongs to the WD repeat DCAF10 family.</text>
</comment>
<feature type="repeat" description="WD" evidence="4">
    <location>
        <begin position="140"/>
        <end position="181"/>
    </location>
</feature>
<dbReference type="GeneID" id="108737695"/>